<organism evidence="1 2">
    <name type="scientific">Photorhabdus aegyptia</name>
    <dbReference type="NCBI Taxonomy" id="2805098"/>
    <lineage>
        <taxon>Bacteria</taxon>
        <taxon>Pseudomonadati</taxon>
        <taxon>Pseudomonadota</taxon>
        <taxon>Gammaproteobacteria</taxon>
        <taxon>Enterobacterales</taxon>
        <taxon>Morganellaceae</taxon>
        <taxon>Photorhabdus</taxon>
    </lineage>
</organism>
<reference evidence="1 2" key="1">
    <citation type="submission" date="2014-03" db="EMBL/GenBank/DDBJ databases">
        <title>Draft Genome of Photorhabdus luminescens BA1, an Egyptian Isolate.</title>
        <authorList>
            <person name="Ghazal S."/>
            <person name="Hurst S.G.IV."/>
            <person name="Morris K."/>
            <person name="Thomas K."/>
            <person name="Tisa L.S."/>
        </authorList>
    </citation>
    <scope>NUCLEOTIDE SEQUENCE [LARGE SCALE GENOMIC DNA]</scope>
    <source>
        <strain evidence="1 2">BA1</strain>
    </source>
</reference>
<dbReference type="Proteomes" id="UP000023464">
    <property type="component" value="Unassembled WGS sequence"/>
</dbReference>
<name>A0A022PH82_9GAMM</name>
<dbReference type="AlphaFoldDB" id="A0A022PH82"/>
<gene>
    <name evidence="1" type="ORF">BA1DRAFT_02494</name>
</gene>
<proteinExistence type="predicted"/>
<dbReference type="PROSITE" id="PS51257">
    <property type="entry name" value="PROKAR_LIPOPROTEIN"/>
    <property type="match status" value="1"/>
</dbReference>
<evidence type="ECO:0000313" key="2">
    <source>
        <dbReference type="Proteomes" id="UP000023464"/>
    </source>
</evidence>
<accession>A0A022PH82</accession>
<keyword evidence="2" id="KW-1185">Reference proteome</keyword>
<sequence>MGLKRHFRRGLIVTLMMGACYLLPQLAWRIRLSSMPYNIGCTRPVTAGWLGDWPCTVLLPVSCGSFGDPHCR</sequence>
<comment type="caution">
    <text evidence="1">The sequence shown here is derived from an EMBL/GenBank/DDBJ whole genome shotgun (WGS) entry which is preliminary data.</text>
</comment>
<evidence type="ECO:0000313" key="1">
    <source>
        <dbReference type="EMBL" id="EYU15026.1"/>
    </source>
</evidence>
<protein>
    <submittedName>
        <fullName evidence="1">Uncharacterized protein</fullName>
    </submittedName>
</protein>
<dbReference type="EMBL" id="JFGV01000034">
    <property type="protein sequence ID" value="EYU15026.1"/>
    <property type="molecule type" value="Genomic_DNA"/>
</dbReference>